<reference evidence="1" key="1">
    <citation type="journal article" date="2023" name="Plant J.">
        <title>Genome sequences and population genomics provide insights into the demographic history, inbreeding, and mutation load of two 'living fossil' tree species of Dipteronia.</title>
        <authorList>
            <person name="Feng Y."/>
            <person name="Comes H.P."/>
            <person name="Chen J."/>
            <person name="Zhu S."/>
            <person name="Lu R."/>
            <person name="Zhang X."/>
            <person name="Li P."/>
            <person name="Qiu J."/>
            <person name="Olsen K.M."/>
            <person name="Qiu Y."/>
        </authorList>
    </citation>
    <scope>NUCLEOTIDE SEQUENCE</scope>
    <source>
        <strain evidence="1">KIB01</strain>
    </source>
</reference>
<name>A0AAD9XHM2_9ROSI</name>
<evidence type="ECO:0000313" key="2">
    <source>
        <dbReference type="Proteomes" id="UP001280121"/>
    </source>
</evidence>
<gene>
    <name evidence="1" type="ORF">Ddye_006058</name>
</gene>
<sequence length="125" mass="14134">MVSELQNSMDFTADSQEVNASSLSVNGNSKWLTPMKLELTVKLNHNNFLLWRQQVLAAIRGNRLSSFIDCPVQPPNRLNLDKSVNEAYLDWEQQDQALLCWILSSISQEILPQLVGCSTANLEEK</sequence>
<dbReference type="Proteomes" id="UP001280121">
    <property type="component" value="Unassembled WGS sequence"/>
</dbReference>
<dbReference type="AlphaFoldDB" id="A0AAD9XHM2"/>
<keyword evidence="2" id="KW-1185">Reference proteome</keyword>
<evidence type="ECO:0008006" key="3">
    <source>
        <dbReference type="Google" id="ProtNLM"/>
    </source>
</evidence>
<organism evidence="1 2">
    <name type="scientific">Dipteronia dyeriana</name>
    <dbReference type="NCBI Taxonomy" id="168575"/>
    <lineage>
        <taxon>Eukaryota</taxon>
        <taxon>Viridiplantae</taxon>
        <taxon>Streptophyta</taxon>
        <taxon>Embryophyta</taxon>
        <taxon>Tracheophyta</taxon>
        <taxon>Spermatophyta</taxon>
        <taxon>Magnoliopsida</taxon>
        <taxon>eudicotyledons</taxon>
        <taxon>Gunneridae</taxon>
        <taxon>Pentapetalae</taxon>
        <taxon>rosids</taxon>
        <taxon>malvids</taxon>
        <taxon>Sapindales</taxon>
        <taxon>Sapindaceae</taxon>
        <taxon>Hippocastanoideae</taxon>
        <taxon>Acereae</taxon>
        <taxon>Dipteronia</taxon>
    </lineage>
</organism>
<accession>A0AAD9XHM2</accession>
<protein>
    <recommendedName>
        <fullName evidence="3">Retrotransposon Copia-like N-terminal domain-containing protein</fullName>
    </recommendedName>
</protein>
<dbReference type="EMBL" id="JANJYI010000002">
    <property type="protein sequence ID" value="KAK2659525.1"/>
    <property type="molecule type" value="Genomic_DNA"/>
</dbReference>
<dbReference type="PANTHER" id="PTHR47481:SF22">
    <property type="entry name" value="RETROTRANSPOSON GAG DOMAIN-CONTAINING PROTEIN"/>
    <property type="match status" value="1"/>
</dbReference>
<dbReference type="PANTHER" id="PTHR47481">
    <property type="match status" value="1"/>
</dbReference>
<comment type="caution">
    <text evidence="1">The sequence shown here is derived from an EMBL/GenBank/DDBJ whole genome shotgun (WGS) entry which is preliminary data.</text>
</comment>
<evidence type="ECO:0000313" key="1">
    <source>
        <dbReference type="EMBL" id="KAK2659525.1"/>
    </source>
</evidence>
<proteinExistence type="predicted"/>